<dbReference type="GO" id="GO:0031210">
    <property type="term" value="F:phosphatidylcholine binding"/>
    <property type="evidence" value="ECO:0007669"/>
    <property type="project" value="Ensembl"/>
</dbReference>
<reference evidence="3" key="2">
    <citation type="submission" date="2025-08" db="UniProtKB">
        <authorList>
            <consortium name="Ensembl"/>
        </authorList>
    </citation>
    <scope>IDENTIFICATION</scope>
</reference>
<dbReference type="SUPFAM" id="SSF48726">
    <property type="entry name" value="Immunoglobulin"/>
    <property type="match status" value="4"/>
</dbReference>
<evidence type="ECO:0000313" key="3">
    <source>
        <dbReference type="Ensembl" id="ENSSHAP00000002600.2"/>
    </source>
</evidence>
<reference evidence="3 4" key="1">
    <citation type="journal article" date="2011" name="Proc. Natl. Acad. Sci. U.S.A.">
        <title>Genetic diversity and population structure of the endangered marsupial Sarcophilus harrisii (Tasmanian devil).</title>
        <authorList>
            <person name="Miller W."/>
            <person name="Hayes V.M."/>
            <person name="Ratan A."/>
            <person name="Petersen D.C."/>
            <person name="Wittekindt N.E."/>
            <person name="Miller J."/>
            <person name="Walenz B."/>
            <person name="Knight J."/>
            <person name="Qi J."/>
            <person name="Zhao F."/>
            <person name="Wang Q."/>
            <person name="Bedoya-Reina O.C."/>
            <person name="Katiyar N."/>
            <person name="Tomsho L.P."/>
            <person name="Kasson L.M."/>
            <person name="Hardie R.A."/>
            <person name="Woodbridge P."/>
            <person name="Tindall E.A."/>
            <person name="Bertelsen M.F."/>
            <person name="Dixon D."/>
            <person name="Pyecroft S."/>
            <person name="Helgen K.M."/>
            <person name="Lesk A.M."/>
            <person name="Pringle T.H."/>
            <person name="Patterson N."/>
            <person name="Zhang Y."/>
            <person name="Kreiss A."/>
            <person name="Woods G.M."/>
            <person name="Jones M.E."/>
            <person name="Schuster S.C."/>
        </authorList>
    </citation>
    <scope>NUCLEOTIDE SEQUENCE [LARGE SCALE GENOMIC DNA]</scope>
</reference>
<dbReference type="InParanoid" id="G3VHE6"/>
<protein>
    <submittedName>
        <fullName evidence="3">Immunoglobulin heavy constant mu</fullName>
    </submittedName>
</protein>
<proteinExistence type="predicted"/>
<gene>
    <name evidence="3" type="primary">IGHM</name>
</gene>
<dbReference type="PANTHER" id="PTHR23411">
    <property type="entry name" value="TAPASIN"/>
    <property type="match status" value="1"/>
</dbReference>
<sequence>NPAAPDLFSLFSCGSSQTEDASFAVGCLAKNFLPDSINFSWNYQNRTAVSNTDLKVFPSLMIGSTYTATSQVILPANDVFQGQDSYLVCKTRHLKGEKEIKVPLPDRTINSPNVTVYIPPRDAFSSSSLRKSKLICQATNFRPSRITLTWLREGRPVLSGFSPSQALPDGSGNYFLQSTLTISENDWLSQSTFTCRVDHEGNRIQKNVSSTCFSGGPESPIEVFAIPPSFASIFDTKSAKLTCVVTNLPTFQNLNISWTHENGKALETTIKVSHSHPNGTFSAEGEATVCAEEWNSGDIFKCIVIHPNHPVPLKKEIFKQQDAIQHAPAVYLLPPTSEELSLREAATLTCLIKDFSPPDIFVQWLHKGQLIPSEKYVTSSPQQDPQKDGLYFAYSTVTMSEKHWNAGDSITCVVIHEALPLSVTERTVDKSTGKPTFVNVSLVLSDTANTCY</sequence>
<dbReference type="Proteomes" id="UP000007648">
    <property type="component" value="Unassembled WGS sequence"/>
</dbReference>
<organism evidence="3 4">
    <name type="scientific">Sarcophilus harrisii</name>
    <name type="common">Tasmanian devil</name>
    <name type="synonym">Sarcophilus laniarius</name>
    <dbReference type="NCBI Taxonomy" id="9305"/>
    <lineage>
        <taxon>Eukaryota</taxon>
        <taxon>Metazoa</taxon>
        <taxon>Chordata</taxon>
        <taxon>Craniata</taxon>
        <taxon>Vertebrata</taxon>
        <taxon>Euteleostomi</taxon>
        <taxon>Mammalia</taxon>
        <taxon>Metatheria</taxon>
        <taxon>Dasyuromorphia</taxon>
        <taxon>Dasyuridae</taxon>
        <taxon>Sarcophilus</taxon>
    </lineage>
</organism>
<feature type="domain" description="Ig-like" evidence="2">
    <location>
        <begin position="217"/>
        <end position="318"/>
    </location>
</feature>
<dbReference type="InterPro" id="IPR003597">
    <property type="entry name" value="Ig_C1-set"/>
</dbReference>
<feature type="domain" description="Ig-like" evidence="2">
    <location>
        <begin position="328"/>
        <end position="429"/>
    </location>
</feature>
<dbReference type="SMART" id="SM00407">
    <property type="entry name" value="IGc1"/>
    <property type="match status" value="3"/>
</dbReference>
<dbReference type="PROSITE" id="PS50835">
    <property type="entry name" value="IG_LIKE"/>
    <property type="match status" value="4"/>
</dbReference>
<dbReference type="GeneTree" id="ENSGT00940000161491"/>
<dbReference type="GO" id="GO:0009986">
    <property type="term" value="C:cell surface"/>
    <property type="evidence" value="ECO:0007669"/>
    <property type="project" value="Ensembl"/>
</dbReference>
<dbReference type="PROSITE" id="PS00290">
    <property type="entry name" value="IG_MHC"/>
    <property type="match status" value="2"/>
</dbReference>
<dbReference type="Pfam" id="PF07654">
    <property type="entry name" value="C1-set"/>
    <property type="match status" value="4"/>
</dbReference>
<dbReference type="InterPro" id="IPR007110">
    <property type="entry name" value="Ig-like_dom"/>
</dbReference>
<dbReference type="InterPro" id="IPR003006">
    <property type="entry name" value="Ig/MHC_CS"/>
</dbReference>
<keyword evidence="4" id="KW-1185">Reference proteome</keyword>
<dbReference type="GO" id="GO:0042834">
    <property type="term" value="F:peptidoglycan binding"/>
    <property type="evidence" value="ECO:0007669"/>
    <property type="project" value="Ensembl"/>
</dbReference>
<dbReference type="eggNOG" id="ENOG502R54U">
    <property type="taxonomic scope" value="Eukaryota"/>
</dbReference>
<dbReference type="GO" id="GO:0034987">
    <property type="term" value="F:immunoglobulin receptor binding"/>
    <property type="evidence" value="ECO:0007669"/>
    <property type="project" value="Ensembl"/>
</dbReference>
<accession>G3VHE6</accession>
<dbReference type="Gene3D" id="2.60.40.10">
    <property type="entry name" value="Immunoglobulins"/>
    <property type="match status" value="4"/>
</dbReference>
<dbReference type="FunFam" id="2.60.40.10:FF:000998">
    <property type="entry name" value="Immunoglobulin heavy constant epsilon"/>
    <property type="match status" value="1"/>
</dbReference>
<name>G3VHE6_SARHA</name>
<dbReference type="STRING" id="9305.ENSSHAP00000002600"/>
<feature type="domain" description="Ig-like" evidence="2">
    <location>
        <begin position="5"/>
        <end position="101"/>
    </location>
</feature>
<dbReference type="GO" id="GO:0071756">
    <property type="term" value="C:pentameric IgM immunoglobulin complex"/>
    <property type="evidence" value="ECO:0007669"/>
    <property type="project" value="Ensembl"/>
</dbReference>
<dbReference type="FunCoup" id="G3VHE6">
    <property type="interactions" value="149"/>
</dbReference>
<dbReference type="GO" id="GO:0071757">
    <property type="term" value="C:hexameric IgM immunoglobulin complex"/>
    <property type="evidence" value="ECO:0007669"/>
    <property type="project" value="Ensembl"/>
</dbReference>
<dbReference type="Ensembl" id="ENSSHAT00000002628.2">
    <property type="protein sequence ID" value="ENSSHAP00000002600.2"/>
    <property type="gene ID" value="ENSSHAG00000002300.2"/>
</dbReference>
<dbReference type="GO" id="GO:0045087">
    <property type="term" value="P:innate immune response"/>
    <property type="evidence" value="ECO:0007669"/>
    <property type="project" value="Ensembl"/>
</dbReference>
<dbReference type="InterPro" id="IPR050380">
    <property type="entry name" value="Immune_Resp_Modulators"/>
</dbReference>
<dbReference type="HOGENOM" id="CLU_030625_3_0_1"/>
<evidence type="ECO:0000313" key="4">
    <source>
        <dbReference type="Proteomes" id="UP000007648"/>
    </source>
</evidence>
<dbReference type="FunFam" id="2.60.40.10:FF:001836">
    <property type="entry name" value="Immunoglobulin heavy constant mu"/>
    <property type="match status" value="1"/>
</dbReference>
<dbReference type="GO" id="GO:0050829">
    <property type="term" value="P:defense response to Gram-negative bacterium"/>
    <property type="evidence" value="ECO:0007669"/>
    <property type="project" value="Ensembl"/>
</dbReference>
<dbReference type="GO" id="GO:0002250">
    <property type="term" value="P:adaptive immune response"/>
    <property type="evidence" value="ECO:0007669"/>
    <property type="project" value="Ensembl"/>
</dbReference>
<dbReference type="CDD" id="cd05768">
    <property type="entry name" value="IgC1_CH3_IgAGD_CH4_IgAEM"/>
    <property type="match status" value="1"/>
</dbReference>
<dbReference type="AlphaFoldDB" id="G3VHE6"/>
<evidence type="ECO:0000256" key="1">
    <source>
        <dbReference type="ARBA" id="ARBA00023319"/>
    </source>
</evidence>
<dbReference type="GO" id="GO:0003697">
    <property type="term" value="F:single-stranded DNA binding"/>
    <property type="evidence" value="ECO:0007669"/>
    <property type="project" value="Ensembl"/>
</dbReference>
<dbReference type="GO" id="GO:0019731">
    <property type="term" value="P:antibacterial humoral response"/>
    <property type="evidence" value="ECO:0007669"/>
    <property type="project" value="Ensembl"/>
</dbReference>
<evidence type="ECO:0000259" key="2">
    <source>
        <dbReference type="PROSITE" id="PS50835"/>
    </source>
</evidence>
<feature type="domain" description="Ig-like" evidence="2">
    <location>
        <begin position="112"/>
        <end position="209"/>
    </location>
</feature>
<dbReference type="FunFam" id="2.60.40.10:FF:000463">
    <property type="entry name" value="Immunoglobulin heavy constant gamma 1"/>
    <property type="match status" value="2"/>
</dbReference>
<reference evidence="3" key="3">
    <citation type="submission" date="2025-09" db="UniProtKB">
        <authorList>
            <consortium name="Ensembl"/>
        </authorList>
    </citation>
    <scope>IDENTIFICATION</scope>
</reference>
<dbReference type="InterPro" id="IPR013783">
    <property type="entry name" value="Ig-like_fold"/>
</dbReference>
<keyword evidence="1" id="KW-0393">Immunoglobulin domain</keyword>
<dbReference type="InterPro" id="IPR036179">
    <property type="entry name" value="Ig-like_dom_sf"/>
</dbReference>